<proteinExistence type="predicted"/>
<gene>
    <name evidence="2" type="ORF">sscle_04g033590</name>
</gene>
<reference evidence="3" key="1">
    <citation type="journal article" date="2017" name="Genome Biol. Evol.">
        <title>The complete genome sequence of the phytopathogenic fungus Sclerotinia sclerotiorum reveals insights into the genome architecture of broad host range pathogens.</title>
        <authorList>
            <person name="Derbyshire M."/>
            <person name="Denton-Giles M."/>
            <person name="Hegedus D."/>
            <person name="Seifbarghy S."/>
            <person name="Rollins J."/>
            <person name="van Kan J."/>
            <person name="Seidl M.F."/>
            <person name="Faino L."/>
            <person name="Mbengue M."/>
            <person name="Navaud O."/>
            <person name="Raffaele S."/>
            <person name="Hammond-Kosack K."/>
            <person name="Heard S."/>
            <person name="Oliver R."/>
        </authorList>
    </citation>
    <scope>NUCLEOTIDE SEQUENCE [LARGE SCALE GENOMIC DNA]</scope>
    <source>
        <strain evidence="3">ATCC 18683 / 1980 / Ss-1</strain>
    </source>
</reference>
<protein>
    <submittedName>
        <fullName evidence="2">Uncharacterized protein</fullName>
    </submittedName>
</protein>
<organism evidence="2 3">
    <name type="scientific">Sclerotinia sclerotiorum (strain ATCC 18683 / 1980 / Ss-1)</name>
    <name type="common">White mold</name>
    <name type="synonym">Whetzelinia sclerotiorum</name>
    <dbReference type="NCBI Taxonomy" id="665079"/>
    <lineage>
        <taxon>Eukaryota</taxon>
        <taxon>Fungi</taxon>
        <taxon>Dikarya</taxon>
        <taxon>Ascomycota</taxon>
        <taxon>Pezizomycotina</taxon>
        <taxon>Leotiomycetes</taxon>
        <taxon>Helotiales</taxon>
        <taxon>Sclerotiniaceae</taxon>
        <taxon>Sclerotinia</taxon>
    </lineage>
</organism>
<accession>A0A1D9Q139</accession>
<feature type="region of interest" description="Disordered" evidence="1">
    <location>
        <begin position="279"/>
        <end position="314"/>
    </location>
</feature>
<name>A0A1D9Q139_SCLS1</name>
<dbReference type="VEuPathDB" id="FungiDB:sscle_04g033590"/>
<evidence type="ECO:0000313" key="3">
    <source>
        <dbReference type="Proteomes" id="UP000177798"/>
    </source>
</evidence>
<dbReference type="KEGG" id="ssl:SS1G_02304"/>
<feature type="compositionally biased region" description="Polar residues" evidence="1">
    <location>
        <begin position="301"/>
        <end position="310"/>
    </location>
</feature>
<dbReference type="EMBL" id="CP017817">
    <property type="protein sequence ID" value="APA08589.1"/>
    <property type="molecule type" value="Genomic_DNA"/>
</dbReference>
<dbReference type="Proteomes" id="UP000177798">
    <property type="component" value="Chromosome 4"/>
</dbReference>
<sequence>MCLCSDIQHGFTQPSDNQKVVERLRVFLPQLYTYISSNEQLIPHLPFILQKRTTPVSSTISESLTVEKRIAKIFEYDPADNHVLTFLDRNFDNWNRKPQLFFACKQAQPTYDTIDYQSAIILTCLRLEQFDTHSRILRIIYCVALSRCRRTKRQSSDTKSIAHKIFPIYYPSKPLDETSNDMQSLVRTIEAFLRAGPRYENIAEKLGVGSLFLLGDIVPLNVWERRLPMKGPIFERAMTHMIDKSIVRLGEKYGELVEKLIRSLENFLPKMPFLFRNQTLKRKPSHQLDGGKKKKNKNNTTRDILNNSGGDTEAEPIALDHTTEFAGQDGANSPRNSVRASYANSVTSIRNPSSIYTLLNSDSTTSIDNQQLPSQTENARQIQVTRTSDRYTLDRSTEATNE</sequence>
<dbReference type="RefSeq" id="XP_001596088.1">
    <property type="nucleotide sequence ID" value="XM_001596038.1"/>
</dbReference>
<dbReference type="AlphaFoldDB" id="A0A1D9Q139"/>
<evidence type="ECO:0000256" key="1">
    <source>
        <dbReference type="SAM" id="MobiDB-lite"/>
    </source>
</evidence>
<evidence type="ECO:0000313" key="2">
    <source>
        <dbReference type="EMBL" id="APA08589.1"/>
    </source>
</evidence>
<dbReference type="OrthoDB" id="3485281at2759"/>